<evidence type="ECO:0000313" key="4">
    <source>
        <dbReference type="Proteomes" id="UP000006365"/>
    </source>
</evidence>
<feature type="coiled-coil region" evidence="1">
    <location>
        <begin position="460"/>
        <end position="521"/>
    </location>
</feature>
<accession>A0A7U3YJ68</accession>
<organism evidence="2 4">
    <name type="scientific">Desulfobulbus propionicus (strain ATCC 33891 / DSM 2032 / VKM B-1956 / 1pr3)</name>
    <dbReference type="NCBI Taxonomy" id="577650"/>
    <lineage>
        <taxon>Bacteria</taxon>
        <taxon>Pseudomonadati</taxon>
        <taxon>Thermodesulfobacteriota</taxon>
        <taxon>Desulfobulbia</taxon>
        <taxon>Desulfobulbales</taxon>
        <taxon>Desulfobulbaceae</taxon>
        <taxon>Desulfobulbus</taxon>
    </lineage>
</organism>
<dbReference type="EMBL" id="CP002364">
    <property type="protein sequence ID" value="ADW16380.1"/>
    <property type="molecule type" value="Genomic_DNA"/>
</dbReference>
<dbReference type="AlphaFoldDB" id="A0A7U3YJ68"/>
<gene>
    <name evidence="2" type="ordered locus">Despr_0191</name>
    <name evidence="3" type="ordered locus">Despr_2430</name>
</gene>
<dbReference type="RefSeq" id="WP_015722928.1">
    <property type="nucleotide sequence ID" value="NC_014972.1"/>
</dbReference>
<keyword evidence="4" id="KW-1185">Reference proteome</keyword>
<dbReference type="Proteomes" id="UP000006365">
    <property type="component" value="Chromosome"/>
</dbReference>
<evidence type="ECO:0000256" key="1">
    <source>
        <dbReference type="SAM" id="Coils"/>
    </source>
</evidence>
<sequence length="872" mass="93463">MANQSRIEIVLSAVDRGLTAGFNRALGAIKSFVSGAKGADAGINGLTSSVSGLLRALGATVSAAAGLQKLVTVSREFDKISSGLITATGSAEKSEVAFAAIQDFAAKTPYDLAQVSEAFVKLVNMGLDPSERALTSYGNTSASMGKDLNQMIEAVADAATGEFERLKEFGIKASSEGDKVSFTFRGVTTTVGKNAKEIEEYLIKLGETNFGDAMANRMAKLDGKLSNFADEWNKVFLNISRAGIGNMIADGVQVGINALEELNAMIASGQLEGYLRAIVTQFAGWGDDIKKTIDIVGGWWSDFTGDLGQQGQEVVDELIHAFERFPENVRAFIGLVTVYVAAEFDKVMARARAFKLTIAAMFTQGDTYDVGQIASDLDRELKIANQARDASVDSILAQRDATAKAAADQRTQAMLERVAFEEKEKARKAANVEALAQFRVQTAASQAATKSSKEEGKAKREAAAAAKKAATEAKKEYEEQRKIASEKMRAASQEKILALELEKLEAEKLGTKLARAEAELAIDKKIMAERLSLKRQEIEAMKVDAARPDSNTSQADIIRAQSELAAMQVDAVKQEHEDLAQVATERMAEVEQAWRRGQASVEQYRAAVRAAGAAGVITADEMREKLIAAGDDMGAALSLGFQKAREKMQTDAEVMIYIGENIGEQIAGGLTSAWDSFITGTASAKEAMIDFARSTISWLTQIIMKHMILNALRAVGFGFSAGGQAVQAFARGGWVQALAGGGAVQGWSPSRTADNIPAWLTAREFVHPVDAVDYYGLPFMEMVRRKLFPRNLARALAGATLPRIPSGNRLAAGGQAAAAPATTVKSGDTRLRVINVLDRNMVGDFLRTADGETAILNMIRRNGTTIRTLIGG</sequence>
<proteinExistence type="predicted"/>
<dbReference type="KEGG" id="dpr:Despr_0191"/>
<dbReference type="EMBL" id="CP002364">
    <property type="protein sequence ID" value="ADW18569.1"/>
    <property type="molecule type" value="Genomic_DNA"/>
</dbReference>
<evidence type="ECO:0000313" key="3">
    <source>
        <dbReference type="EMBL" id="ADW18569.1"/>
    </source>
</evidence>
<evidence type="ECO:0000313" key="2">
    <source>
        <dbReference type="EMBL" id="ADW16380.1"/>
    </source>
</evidence>
<reference evidence="2 4" key="1">
    <citation type="journal article" date="2011" name="Stand. Genomic Sci.">
        <title>Complete genome sequence of Desulfobulbus propionicus type strain (1pr3).</title>
        <authorList>
            <person name="Pagani I."/>
            <person name="Lapidus A."/>
            <person name="Nolan M."/>
            <person name="Lucas S."/>
            <person name="Hammon N."/>
            <person name="Deshpande S."/>
            <person name="Cheng J.F."/>
            <person name="Chertkov O."/>
            <person name="Davenport K."/>
            <person name="Tapia R."/>
            <person name="Han C."/>
            <person name="Goodwin L."/>
            <person name="Pitluck S."/>
            <person name="Liolios K."/>
            <person name="Mavromatis K."/>
            <person name="Ivanova N."/>
            <person name="Mikhailova N."/>
            <person name="Pati A."/>
            <person name="Chen A."/>
            <person name="Palaniappan K."/>
            <person name="Land M."/>
            <person name="Hauser L."/>
            <person name="Chang Y.J."/>
            <person name="Jeffries C.D."/>
            <person name="Detter J.C."/>
            <person name="Brambilla E."/>
            <person name="Kannan K.P."/>
            <person name="Djao O.D."/>
            <person name="Rohde M."/>
            <person name="Pukall R."/>
            <person name="Spring S."/>
            <person name="Goker M."/>
            <person name="Sikorski J."/>
            <person name="Woyke T."/>
            <person name="Bristow J."/>
            <person name="Eisen J.A."/>
            <person name="Markowitz V."/>
            <person name="Hugenholtz P."/>
            <person name="Kyrpides N.C."/>
            <person name="Klenk H.P."/>
        </authorList>
    </citation>
    <scope>NUCLEOTIDE SEQUENCE [LARGE SCALE GENOMIC DNA]</scope>
    <source>
        <strain evidence="4">ATCC 33891 / DSM 2032 / 1pr3</strain>
        <strain evidence="2">DSM 2032</strain>
    </source>
</reference>
<evidence type="ECO:0008006" key="5">
    <source>
        <dbReference type="Google" id="ProtNLM"/>
    </source>
</evidence>
<dbReference type="KEGG" id="dpr:Despr_2430"/>
<protein>
    <recommendedName>
        <fullName evidence="5">Bacteriophage tail tape measure C-terminal domain-containing protein</fullName>
    </recommendedName>
</protein>
<keyword evidence="1" id="KW-0175">Coiled coil</keyword>
<name>A0A7U3YJ68_DESPD</name>